<evidence type="ECO:0000313" key="1">
    <source>
        <dbReference type="EMBL" id="SJL13868.1"/>
    </source>
</evidence>
<sequence>MSMSTMLASPSGPIRPKSLGKEEFVLGFPIDLKRVKRSFKPHKYRTEVRLVCDLVAAAEHIYVRPLVEVGVRAEIIAVRLQSVNSPSYECMWVLAIASKDPDQGWGVPTKKWVMAIMKEYGFRAKPRWLERFTHARSLFCEYTSSSNANQGQHSLPRMRGVSKYVLNLDDESTLPRPY</sequence>
<dbReference type="AlphaFoldDB" id="A0A284RYM0"/>
<protein>
    <submittedName>
        <fullName evidence="1">Uncharacterized protein</fullName>
    </submittedName>
</protein>
<keyword evidence="2" id="KW-1185">Reference proteome</keyword>
<dbReference type="EMBL" id="FUEG01000021">
    <property type="protein sequence ID" value="SJL13868.1"/>
    <property type="molecule type" value="Genomic_DNA"/>
</dbReference>
<reference evidence="2" key="1">
    <citation type="journal article" date="2017" name="Nat. Ecol. Evol.">
        <title>Genome expansion and lineage-specific genetic innovations in the forest pathogenic fungi Armillaria.</title>
        <authorList>
            <person name="Sipos G."/>
            <person name="Prasanna A.N."/>
            <person name="Walter M.C."/>
            <person name="O'Connor E."/>
            <person name="Balint B."/>
            <person name="Krizsan K."/>
            <person name="Kiss B."/>
            <person name="Hess J."/>
            <person name="Varga T."/>
            <person name="Slot J."/>
            <person name="Riley R."/>
            <person name="Boka B."/>
            <person name="Rigling D."/>
            <person name="Barry K."/>
            <person name="Lee J."/>
            <person name="Mihaltcheva S."/>
            <person name="LaButti K."/>
            <person name="Lipzen A."/>
            <person name="Waldron R."/>
            <person name="Moloney N.M."/>
            <person name="Sperisen C."/>
            <person name="Kredics L."/>
            <person name="Vagvoelgyi C."/>
            <person name="Patrignani A."/>
            <person name="Fitzpatrick D."/>
            <person name="Nagy I."/>
            <person name="Doyle S."/>
            <person name="Anderson J.B."/>
            <person name="Grigoriev I.V."/>
            <person name="Gueldener U."/>
            <person name="Muensterkoetter M."/>
            <person name="Nagy L.G."/>
        </authorList>
    </citation>
    <scope>NUCLEOTIDE SEQUENCE [LARGE SCALE GENOMIC DNA]</scope>
    <source>
        <strain evidence="2">C18/9</strain>
    </source>
</reference>
<accession>A0A284RYM0</accession>
<dbReference type="Proteomes" id="UP000219338">
    <property type="component" value="Unassembled WGS sequence"/>
</dbReference>
<gene>
    <name evidence="1" type="ORF">ARMOST_17317</name>
</gene>
<evidence type="ECO:0000313" key="2">
    <source>
        <dbReference type="Proteomes" id="UP000219338"/>
    </source>
</evidence>
<proteinExistence type="predicted"/>
<name>A0A284RYM0_ARMOS</name>
<organism evidence="1 2">
    <name type="scientific">Armillaria ostoyae</name>
    <name type="common">Armillaria root rot fungus</name>
    <dbReference type="NCBI Taxonomy" id="47428"/>
    <lineage>
        <taxon>Eukaryota</taxon>
        <taxon>Fungi</taxon>
        <taxon>Dikarya</taxon>
        <taxon>Basidiomycota</taxon>
        <taxon>Agaricomycotina</taxon>
        <taxon>Agaricomycetes</taxon>
        <taxon>Agaricomycetidae</taxon>
        <taxon>Agaricales</taxon>
        <taxon>Marasmiineae</taxon>
        <taxon>Physalacriaceae</taxon>
        <taxon>Armillaria</taxon>
    </lineage>
</organism>